<dbReference type="Proteomes" id="UP000019132">
    <property type="component" value="Unassembled WGS sequence"/>
</dbReference>
<dbReference type="InParanoid" id="K3XBG0"/>
<dbReference type="OMA" id="MCELEDA"/>
<protein>
    <submittedName>
        <fullName evidence="1">Uncharacterized protein</fullName>
    </submittedName>
</protein>
<evidence type="ECO:0000313" key="1">
    <source>
        <dbReference type="EnsemblProtists" id="PYU1_T014559"/>
    </source>
</evidence>
<evidence type="ECO:0000313" key="2">
    <source>
        <dbReference type="Proteomes" id="UP000019132"/>
    </source>
</evidence>
<reference evidence="2" key="1">
    <citation type="journal article" date="2010" name="Genome Biol.">
        <title>Genome sequence of the necrotrophic plant pathogen Pythium ultimum reveals original pathogenicity mechanisms and effector repertoire.</title>
        <authorList>
            <person name="Levesque C.A."/>
            <person name="Brouwer H."/>
            <person name="Cano L."/>
            <person name="Hamilton J.P."/>
            <person name="Holt C."/>
            <person name="Huitema E."/>
            <person name="Raffaele S."/>
            <person name="Robideau G.P."/>
            <person name="Thines M."/>
            <person name="Win J."/>
            <person name="Zerillo M.M."/>
            <person name="Beakes G.W."/>
            <person name="Boore J.L."/>
            <person name="Busam D."/>
            <person name="Dumas B."/>
            <person name="Ferriera S."/>
            <person name="Fuerstenberg S.I."/>
            <person name="Gachon C.M."/>
            <person name="Gaulin E."/>
            <person name="Govers F."/>
            <person name="Grenville-Briggs L."/>
            <person name="Horner N."/>
            <person name="Hostetler J."/>
            <person name="Jiang R.H."/>
            <person name="Johnson J."/>
            <person name="Krajaejun T."/>
            <person name="Lin H."/>
            <person name="Meijer H.J."/>
            <person name="Moore B."/>
            <person name="Morris P."/>
            <person name="Phuntmart V."/>
            <person name="Puiu D."/>
            <person name="Shetty J."/>
            <person name="Stajich J.E."/>
            <person name="Tripathy S."/>
            <person name="Wawra S."/>
            <person name="van West P."/>
            <person name="Whitty B.R."/>
            <person name="Coutinho P.M."/>
            <person name="Henrissat B."/>
            <person name="Martin F."/>
            <person name="Thomas P.D."/>
            <person name="Tyler B.M."/>
            <person name="De Vries R.P."/>
            <person name="Kamoun S."/>
            <person name="Yandell M."/>
            <person name="Tisserat N."/>
            <person name="Buell C.R."/>
        </authorList>
    </citation>
    <scope>NUCLEOTIDE SEQUENCE</scope>
    <source>
        <strain evidence="2">DAOM:BR144</strain>
    </source>
</reference>
<reference evidence="1" key="3">
    <citation type="submission" date="2015-02" db="UniProtKB">
        <authorList>
            <consortium name="EnsemblProtists"/>
        </authorList>
    </citation>
    <scope>IDENTIFICATION</scope>
    <source>
        <strain evidence="1">DAOM BR144</strain>
    </source>
</reference>
<accession>K3XBG0</accession>
<dbReference type="HOGENOM" id="CLU_055052_1_0_1"/>
<dbReference type="EnsemblProtists" id="PYU1_T014559">
    <property type="protein sequence ID" value="PYU1_T014559"/>
    <property type="gene ID" value="PYU1_G014528"/>
</dbReference>
<sequence>MVMDLAVSTCSSMELELPDRLLYLFSASTRPIALRDERFELQAASLKSKVRQQPFVLTANLVLANDSMCAPGVLDMRKRPGSYRFHTMLASIGPLPPPVFSGNDMHLCNETTRFRQDAAYCLPISGRRDSPFCDGPGRMDLLTRSSSKCFASVLHLLTADVYDVLQSRDNKTTTSPLLLFQSLLGAVRSKSTLTSATNASIAYFSSSPRQRSSTLSRVQRRLWTRGYHMFRQDGDALWRVCVAPTHPLASSLYDPFAAIVGNRHLQFPHVTLHHVEAAPNAHWRVEAGGATTPRYQRIPHAKFFPLTKVQVNGVSYDTVADPQAFLAQEYGVDFLTTATPFAH</sequence>
<dbReference type="eggNOG" id="ENOG502SK7I">
    <property type="taxonomic scope" value="Eukaryota"/>
</dbReference>
<dbReference type="AlphaFoldDB" id="K3XBG0"/>
<proteinExistence type="predicted"/>
<keyword evidence="2" id="KW-1185">Reference proteome</keyword>
<organism evidence="1 2">
    <name type="scientific">Globisporangium ultimum (strain ATCC 200006 / CBS 805.95 / DAOM BR144)</name>
    <name type="common">Pythium ultimum</name>
    <dbReference type="NCBI Taxonomy" id="431595"/>
    <lineage>
        <taxon>Eukaryota</taxon>
        <taxon>Sar</taxon>
        <taxon>Stramenopiles</taxon>
        <taxon>Oomycota</taxon>
        <taxon>Peronosporomycetes</taxon>
        <taxon>Pythiales</taxon>
        <taxon>Pythiaceae</taxon>
        <taxon>Globisporangium</taxon>
    </lineage>
</organism>
<dbReference type="VEuPathDB" id="FungiDB:PYU1_G014528"/>
<name>K3XBG0_GLOUD</name>
<dbReference type="EMBL" id="GL376574">
    <property type="status" value="NOT_ANNOTATED_CDS"/>
    <property type="molecule type" value="Genomic_DNA"/>
</dbReference>
<reference evidence="2" key="2">
    <citation type="submission" date="2010-04" db="EMBL/GenBank/DDBJ databases">
        <authorList>
            <person name="Buell R."/>
            <person name="Hamilton J."/>
            <person name="Hostetler J."/>
        </authorList>
    </citation>
    <scope>NUCLEOTIDE SEQUENCE [LARGE SCALE GENOMIC DNA]</scope>
    <source>
        <strain evidence="2">DAOM:BR144</strain>
    </source>
</reference>